<evidence type="ECO:0000256" key="3">
    <source>
        <dbReference type="ARBA" id="ARBA00023237"/>
    </source>
</evidence>
<dbReference type="Gene3D" id="2.60.40.1120">
    <property type="entry name" value="Carboxypeptidase-like, regulatory domain"/>
    <property type="match status" value="1"/>
</dbReference>
<dbReference type="Gene3D" id="2.170.130.10">
    <property type="entry name" value="TonB-dependent receptor, plug domain"/>
    <property type="match status" value="1"/>
</dbReference>
<dbReference type="SUPFAM" id="SSF49464">
    <property type="entry name" value="Carboxypeptidase regulatory domain-like"/>
    <property type="match status" value="1"/>
</dbReference>
<dbReference type="Pfam" id="PF07715">
    <property type="entry name" value="Plug"/>
    <property type="match status" value="1"/>
</dbReference>
<dbReference type="InterPro" id="IPR037066">
    <property type="entry name" value="Plug_dom_sf"/>
</dbReference>
<dbReference type="GO" id="GO:0009279">
    <property type="term" value="C:cell outer membrane"/>
    <property type="evidence" value="ECO:0007669"/>
    <property type="project" value="UniProtKB-SubCell"/>
</dbReference>
<proteinExistence type="predicted"/>
<dbReference type="Pfam" id="PF13715">
    <property type="entry name" value="CarbopepD_reg_2"/>
    <property type="match status" value="1"/>
</dbReference>
<organism evidence="5">
    <name type="scientific">Dyadobacter sp. 676</name>
    <dbReference type="NCBI Taxonomy" id="3088362"/>
    <lineage>
        <taxon>Bacteria</taxon>
        <taxon>Pseudomonadati</taxon>
        <taxon>Bacteroidota</taxon>
        <taxon>Cytophagia</taxon>
        <taxon>Cytophagales</taxon>
        <taxon>Spirosomataceae</taxon>
        <taxon>Dyadobacter</taxon>
    </lineage>
</organism>
<comment type="subcellular location">
    <subcellularLocation>
        <location evidence="1">Cell outer membrane</location>
    </subcellularLocation>
</comment>
<accession>A0AAU8FRK7</accession>
<keyword evidence="3" id="KW-0998">Cell outer membrane</keyword>
<dbReference type="SUPFAM" id="SSF56935">
    <property type="entry name" value="Porins"/>
    <property type="match status" value="1"/>
</dbReference>
<dbReference type="RefSeq" id="WP_353722487.1">
    <property type="nucleotide sequence ID" value="NZ_CP159289.1"/>
</dbReference>
<dbReference type="EMBL" id="CP159289">
    <property type="protein sequence ID" value="XCH27225.1"/>
    <property type="molecule type" value="Genomic_DNA"/>
</dbReference>
<sequence length="793" mass="88091">MVIKLASNRLFRFLVFLLNIISIHSFAQKFQVSGTVADSTSGEVLPFAQIRLQARGVVTQTNAYGYYSITVPKGTNSFEISYLGYKTLKSTVKVVGNTAVDFRLTPWATDLDAVNVSSKSESISYDALTGKASLSVGQVKNMPTLGGEADIMQALQYLPGVRTAVEGTTGLSVRGGSFDQTLVLLDEAPVYNPSHALGFYSAFNPDAIKSIDIYRGLMPAQFGGRLSSVLDLKMREGNNQKFTVSGAVGLIASRIVAEGPIQKDRSSFIVSSRYSYAGAVANTAGNLGKSLHLGGLGGFQGGNDIRFYDVNAKLNWKSANSKDQFFLSGYLGGDWFEYYLFQKGTFTKWRNATGSLRWNHIFSDKLFSQTTLYYSRYHYNYNLLNDRRDFDWNAGLTEVGFKNELDYFVTDRSFVKGGINLTYTTYEPGSILPKSETSLTIPFALASKKTVQASVFLGATSQVGRKVSVYLGGRISTFGLLGPGLFYTYGPDRSKPVDSTRYASNKVVKSFAAFEPRLSAKYQIDSTKSISIAFSRTVQYVHLLGNTSVGLPTDVWLPSSPNVKPQAARIASMGYSQNLSSLSFEIEVYYKAFNRVIDFVDNANLFVNQYVESQVRAGKGRAMGAETSVTKKNGKLTGWITYTLAKTDRTIEGINHNRRYSTRFDRRHSFSLVSAYQLKKHIILSLDFQYNSGGAASLPTAVYQFQGSTFNYYPDRNGFRLPAFHRMDVQASFSKKKRWGERKWIVGLYNAYNRHNLFSVDVVPADYNWFQKSNISAVSLYGIVPSISYSFSF</sequence>
<feature type="domain" description="TonB-dependent receptor plug" evidence="4">
    <location>
        <begin position="147"/>
        <end position="225"/>
    </location>
</feature>
<dbReference type="Gene3D" id="2.40.170.20">
    <property type="entry name" value="TonB-dependent receptor, beta-barrel domain"/>
    <property type="match status" value="1"/>
</dbReference>
<dbReference type="InterPro" id="IPR036942">
    <property type="entry name" value="Beta-barrel_TonB_sf"/>
</dbReference>
<reference evidence="5" key="1">
    <citation type="submission" date="2024-06" db="EMBL/GenBank/DDBJ databases">
        <title>Sequencing and assembly of the genome of Dyadobacter sp. strain 676, a symbiont of Cyamopsis tetragonoloba.</title>
        <authorList>
            <person name="Guro P."/>
            <person name="Sazanova A."/>
            <person name="Kuznetsova I."/>
            <person name="Belimov A."/>
            <person name="Safronova V."/>
        </authorList>
    </citation>
    <scope>NUCLEOTIDE SEQUENCE</scope>
    <source>
        <strain evidence="5">676</strain>
    </source>
</reference>
<evidence type="ECO:0000313" key="5">
    <source>
        <dbReference type="EMBL" id="XCH27225.1"/>
    </source>
</evidence>
<protein>
    <submittedName>
        <fullName evidence="5">TonB-dependent receptor</fullName>
    </submittedName>
</protein>
<keyword evidence="2" id="KW-0472">Membrane</keyword>
<dbReference type="InterPro" id="IPR012910">
    <property type="entry name" value="Plug_dom"/>
</dbReference>
<dbReference type="InterPro" id="IPR008969">
    <property type="entry name" value="CarboxyPept-like_regulatory"/>
</dbReference>
<gene>
    <name evidence="5" type="ORF">ABV298_12815</name>
</gene>
<evidence type="ECO:0000259" key="4">
    <source>
        <dbReference type="Pfam" id="PF07715"/>
    </source>
</evidence>
<keyword evidence="5" id="KW-0675">Receptor</keyword>
<name>A0AAU8FRK7_9BACT</name>
<dbReference type="AlphaFoldDB" id="A0AAU8FRK7"/>
<evidence type="ECO:0000256" key="2">
    <source>
        <dbReference type="ARBA" id="ARBA00023136"/>
    </source>
</evidence>
<evidence type="ECO:0000256" key="1">
    <source>
        <dbReference type="ARBA" id="ARBA00004442"/>
    </source>
</evidence>